<keyword evidence="3" id="KW-1185">Reference proteome</keyword>
<feature type="transmembrane region" description="Helical" evidence="1">
    <location>
        <begin position="32"/>
        <end position="51"/>
    </location>
</feature>
<feature type="transmembrane region" description="Helical" evidence="1">
    <location>
        <begin position="7"/>
        <end position="26"/>
    </location>
</feature>
<proteinExistence type="predicted"/>
<sequence length="195" mass="20929">MGALYVCGFLIMTFLSFGIVFVPLSAADPARWIMLPFGFLVVAVILSVVVLRYRGLKVAAEAQLKRDGGSVYLLSAAAISRHLGPKNLIAQPDHGVSGGWLWLGDDSMKVWLRDAGEPRVVLRGDITGVAEVCVLGGALTDTQLAVWFSDGSVLEAAPTRYGIRSMFPYGRSRLRALADRIDALASSCPADGFSR</sequence>
<organism evidence="2 3">
    <name type="scientific">Microbacterium lushaniae</name>
    <dbReference type="NCBI Taxonomy" id="2614639"/>
    <lineage>
        <taxon>Bacteria</taxon>
        <taxon>Bacillati</taxon>
        <taxon>Actinomycetota</taxon>
        <taxon>Actinomycetes</taxon>
        <taxon>Micrococcales</taxon>
        <taxon>Microbacteriaceae</taxon>
        <taxon>Microbacterium</taxon>
    </lineage>
</organism>
<keyword evidence="1" id="KW-0472">Membrane</keyword>
<dbReference type="RefSeq" id="WP_150923336.1">
    <property type="nucleotide sequence ID" value="NZ_CP044232.1"/>
</dbReference>
<evidence type="ECO:0000313" key="3">
    <source>
        <dbReference type="Proteomes" id="UP000325516"/>
    </source>
</evidence>
<dbReference type="KEGG" id="mlz:F6J85_00190"/>
<gene>
    <name evidence="2" type="ORF">F6J85_00190</name>
</gene>
<keyword evidence="1" id="KW-0812">Transmembrane</keyword>
<reference evidence="3" key="1">
    <citation type="submission" date="2019-09" db="EMBL/GenBank/DDBJ databases">
        <title>Mumia zhuanghuii sp. nov. isolated from the intestinal contents of plateau pika (Ochotona curzoniae) in the Qinghai-Tibet plateau of China.</title>
        <authorList>
            <person name="Tian Z."/>
        </authorList>
    </citation>
    <scope>NUCLEOTIDE SEQUENCE [LARGE SCALE GENOMIC DNA]</scope>
    <source>
        <strain evidence="3">L-031</strain>
    </source>
</reference>
<dbReference type="AlphaFoldDB" id="A0A5J6KZM7"/>
<keyword evidence="1" id="KW-1133">Transmembrane helix</keyword>
<protein>
    <submittedName>
        <fullName evidence="2">Uncharacterized protein</fullName>
    </submittedName>
</protein>
<accession>A0A5J6KZM7</accession>
<evidence type="ECO:0000313" key="2">
    <source>
        <dbReference type="EMBL" id="QEW01665.1"/>
    </source>
</evidence>
<dbReference type="EMBL" id="CP044232">
    <property type="protein sequence ID" value="QEW01665.1"/>
    <property type="molecule type" value="Genomic_DNA"/>
</dbReference>
<dbReference type="Proteomes" id="UP000325516">
    <property type="component" value="Chromosome"/>
</dbReference>
<name>A0A5J6KZM7_9MICO</name>
<evidence type="ECO:0000256" key="1">
    <source>
        <dbReference type="SAM" id="Phobius"/>
    </source>
</evidence>